<evidence type="ECO:0000313" key="2">
    <source>
        <dbReference type="Proteomes" id="UP000284547"/>
    </source>
</evidence>
<dbReference type="Gene3D" id="3.90.550.10">
    <property type="entry name" value="Spore Coat Polysaccharide Biosynthesis Protein SpsA, Chain A"/>
    <property type="match status" value="1"/>
</dbReference>
<gene>
    <name evidence="1" type="ORF">D1012_00785</name>
</gene>
<dbReference type="EMBL" id="QWEY01000001">
    <property type="protein sequence ID" value="RGP38697.1"/>
    <property type="molecule type" value="Genomic_DNA"/>
</dbReference>
<protein>
    <recommendedName>
        <fullName evidence="3">Glycosyltransferase</fullName>
    </recommendedName>
</protein>
<name>A0A411Z6N9_9RHOB</name>
<reference evidence="1 2" key="1">
    <citation type="submission" date="2018-08" db="EMBL/GenBank/DDBJ databases">
        <title>Flavobacterium tibetense sp. nov., isolated from a wetland YonghuCo on Tibetan Plateau.</title>
        <authorList>
            <person name="Phurbu D."/>
            <person name="Lu H."/>
            <person name="Xing P."/>
        </authorList>
    </citation>
    <scope>NUCLEOTIDE SEQUENCE [LARGE SCALE GENOMIC DNA]</scope>
    <source>
        <strain evidence="1 2">DJC</strain>
    </source>
</reference>
<keyword evidence="2" id="KW-1185">Reference proteome</keyword>
<comment type="caution">
    <text evidence="1">The sequence shown here is derived from an EMBL/GenBank/DDBJ whole genome shotgun (WGS) entry which is preliminary data.</text>
</comment>
<dbReference type="OrthoDB" id="7851643at2"/>
<dbReference type="SUPFAM" id="SSF53448">
    <property type="entry name" value="Nucleotide-diphospho-sugar transferases"/>
    <property type="match status" value="1"/>
</dbReference>
<organism evidence="1 2">
    <name type="scientific">Pseudotabrizicola alkalilacus</name>
    <dbReference type="NCBI Taxonomy" id="2305252"/>
    <lineage>
        <taxon>Bacteria</taxon>
        <taxon>Pseudomonadati</taxon>
        <taxon>Pseudomonadota</taxon>
        <taxon>Alphaproteobacteria</taxon>
        <taxon>Rhodobacterales</taxon>
        <taxon>Paracoccaceae</taxon>
        <taxon>Pseudotabrizicola</taxon>
    </lineage>
</organism>
<dbReference type="CDD" id="cd00761">
    <property type="entry name" value="Glyco_tranf_GTA_type"/>
    <property type="match status" value="1"/>
</dbReference>
<dbReference type="InterPro" id="IPR029044">
    <property type="entry name" value="Nucleotide-diphossugar_trans"/>
</dbReference>
<dbReference type="Proteomes" id="UP000284547">
    <property type="component" value="Unassembled WGS sequence"/>
</dbReference>
<evidence type="ECO:0000313" key="1">
    <source>
        <dbReference type="EMBL" id="RGP38697.1"/>
    </source>
</evidence>
<dbReference type="AlphaFoldDB" id="A0A411Z6N9"/>
<evidence type="ECO:0008006" key="3">
    <source>
        <dbReference type="Google" id="ProtNLM"/>
    </source>
</evidence>
<proteinExistence type="predicted"/>
<sequence length="263" mass="28475">MPMPFIIACASNSDAILSANLAASPCLSGGALLHVERDAPSAATAYNRAIAATDSDVIVFAHHDVYLPRGWEALLADRLADLTRRHPDWGVAGAFGVAADHRQFGPVWTSSLGQIIGRVPLQPEPVISFDEMLIVLRRASGLRFDDNQPGWHMYGTDIVCRARAAGKGAYAIGLPCIHNDRFHGALGPDFTESYRWMQANWPQFLPIQTPVTKISRSGLHLMRERWNMRKSLALRAGDAVDTGAPAAELAARCGWADLTPAAG</sequence>
<dbReference type="RefSeq" id="WP_147335600.1">
    <property type="nucleotide sequence ID" value="NZ_QWEY01000001.1"/>
</dbReference>
<accession>A0A411Z6N9</accession>